<gene>
    <name evidence="20" type="primary">merA</name>
    <name evidence="20" type="ORF">ACFO7U_04855</name>
</gene>
<dbReference type="Pfam" id="PF02852">
    <property type="entry name" value="Pyr_redox_dim"/>
    <property type="match status" value="1"/>
</dbReference>
<dbReference type="SUPFAM" id="SSF51905">
    <property type="entry name" value="FAD/NAD(P)-binding domain"/>
    <property type="match status" value="1"/>
</dbReference>
<dbReference type="Gene3D" id="3.50.50.60">
    <property type="entry name" value="FAD/NAD(P)-binding domain"/>
    <property type="match status" value="2"/>
</dbReference>
<evidence type="ECO:0000256" key="12">
    <source>
        <dbReference type="ARBA" id="ARBA00023002"/>
    </source>
</evidence>
<keyword evidence="12 17" id="KW-0560">Oxidoreductase</keyword>
<keyword evidence="9 17" id="KW-0274">FAD</keyword>
<dbReference type="PRINTS" id="PR00368">
    <property type="entry name" value="FADPNR"/>
</dbReference>
<evidence type="ECO:0000256" key="1">
    <source>
        <dbReference type="ARBA" id="ARBA00001974"/>
    </source>
</evidence>
<protein>
    <recommendedName>
        <fullName evidence="5">Mercuric reductase</fullName>
        <ecNumber evidence="4">1.16.1.1</ecNumber>
    </recommendedName>
    <alternativeName>
        <fullName evidence="15">Hg(II) reductase</fullName>
    </alternativeName>
</protein>
<evidence type="ECO:0000256" key="5">
    <source>
        <dbReference type="ARBA" id="ARBA00014791"/>
    </source>
</evidence>
<dbReference type="Pfam" id="PF07992">
    <property type="entry name" value="Pyr_redox_2"/>
    <property type="match status" value="1"/>
</dbReference>
<feature type="domain" description="Pyridine nucleotide-disulphide oxidoreductase dimerisation" evidence="18">
    <location>
        <begin position="345"/>
        <end position="450"/>
    </location>
</feature>
<keyword evidence="11" id="KW-0476">Mercury</keyword>
<evidence type="ECO:0000256" key="14">
    <source>
        <dbReference type="ARBA" id="ARBA00023284"/>
    </source>
</evidence>
<dbReference type="InterPro" id="IPR023753">
    <property type="entry name" value="FAD/NAD-binding_dom"/>
</dbReference>
<evidence type="ECO:0000256" key="17">
    <source>
        <dbReference type="RuleBase" id="RU003691"/>
    </source>
</evidence>
<evidence type="ECO:0000256" key="13">
    <source>
        <dbReference type="ARBA" id="ARBA00023157"/>
    </source>
</evidence>
<sequence length="466" mass="48029">MGVDYDVDLAVIGSGGAAMSAAIAASQAGRSVVLVERGVLGGTCVNIGCVPSKTLLAAAGARHAALTNPFKGAPTSAAPVNLGDLVAQKDSLIERLRDAKYADVAAAYGFEVLSGQAAFLDRETLAVDGQALRARAYLVATGATPAIPDVAGLDSVARLTSTTAMQLTELPESLVVIGGGYVGMEQAQLFAHLGTRVSVVGRLAPQAEPELAQRLREVFLDDGITVVEEHAATVAREPGPAGEVVVTTESGEQVRGARVLVATGRMARTDGLNLVAAGVDVDDRGFVVVDQTQRTSNPRIWAAGDVSGAPQYVYAAAASGRAAALNALTEDRDPPAARVDYAGFPAVVFTRPQLASAGLTQDEALARGHACDCRVLDLSDVPRALVQHDTRGAVKLVADAMSGKILGVHALADGAGEIMLAATYAIKAGMTVDDLAETWAPYLTMSESLRIVAGLFRNQMPTSCCA</sequence>
<dbReference type="RefSeq" id="WP_213185527.1">
    <property type="nucleotide sequence ID" value="NZ_BAABCD010000013.1"/>
</dbReference>
<dbReference type="InterPro" id="IPR016156">
    <property type="entry name" value="FAD/NAD-linked_Rdtase_dimer_sf"/>
</dbReference>
<reference evidence="21" key="1">
    <citation type="journal article" date="2019" name="Int. J. Syst. Evol. Microbiol.">
        <title>The Global Catalogue of Microorganisms (GCM) 10K type strain sequencing project: providing services to taxonomists for standard genome sequencing and annotation.</title>
        <authorList>
            <consortium name="The Broad Institute Genomics Platform"/>
            <consortium name="The Broad Institute Genome Sequencing Center for Infectious Disease"/>
            <person name="Wu L."/>
            <person name="Ma J."/>
        </authorList>
    </citation>
    <scope>NUCLEOTIDE SEQUENCE [LARGE SCALE GENOMIC DNA]</scope>
    <source>
        <strain evidence="21">JCM 11882</strain>
    </source>
</reference>
<dbReference type="PRINTS" id="PR00411">
    <property type="entry name" value="PNDRDTASEI"/>
</dbReference>
<comment type="cofactor">
    <cofactor evidence="1">
        <name>FAD</name>
        <dbReference type="ChEBI" id="CHEBI:57692"/>
    </cofactor>
</comment>
<dbReference type="Gene3D" id="3.30.390.30">
    <property type="match status" value="1"/>
</dbReference>
<keyword evidence="8" id="KW-0479">Metal-binding</keyword>
<evidence type="ECO:0000256" key="7">
    <source>
        <dbReference type="ARBA" id="ARBA00022630"/>
    </source>
</evidence>
<dbReference type="InterPro" id="IPR021179">
    <property type="entry name" value="Mercury_reductase_MerA"/>
</dbReference>
<evidence type="ECO:0000256" key="9">
    <source>
        <dbReference type="ARBA" id="ARBA00022827"/>
    </source>
</evidence>
<dbReference type="GO" id="GO:0016152">
    <property type="term" value="F:mercury (II) reductase (NADP+) activity"/>
    <property type="evidence" value="ECO:0007669"/>
    <property type="project" value="UniProtKB-EC"/>
</dbReference>
<keyword evidence="14 17" id="KW-0676">Redox-active center</keyword>
<keyword evidence="21" id="KW-1185">Reference proteome</keyword>
<keyword evidence="10" id="KW-0521">NADP</keyword>
<comment type="catalytic activity">
    <reaction evidence="16">
        <text>Hg + NADP(+) + H(+) = Hg(2+) + NADPH</text>
        <dbReference type="Rhea" id="RHEA:23856"/>
        <dbReference type="ChEBI" id="CHEBI:15378"/>
        <dbReference type="ChEBI" id="CHEBI:16170"/>
        <dbReference type="ChEBI" id="CHEBI:16793"/>
        <dbReference type="ChEBI" id="CHEBI:57783"/>
        <dbReference type="ChEBI" id="CHEBI:58349"/>
        <dbReference type="EC" id="1.16.1.1"/>
    </reaction>
</comment>
<evidence type="ECO:0000259" key="19">
    <source>
        <dbReference type="Pfam" id="PF07992"/>
    </source>
</evidence>
<dbReference type="EC" id="1.16.1.1" evidence="4"/>
<comment type="subunit">
    <text evidence="3">Homodimer.</text>
</comment>
<evidence type="ECO:0000256" key="6">
    <source>
        <dbReference type="ARBA" id="ARBA00022466"/>
    </source>
</evidence>
<evidence type="ECO:0000256" key="2">
    <source>
        <dbReference type="ARBA" id="ARBA00007532"/>
    </source>
</evidence>
<evidence type="ECO:0000313" key="20">
    <source>
        <dbReference type="EMBL" id="MFC4754112.1"/>
    </source>
</evidence>
<evidence type="ECO:0000256" key="4">
    <source>
        <dbReference type="ARBA" id="ARBA00012661"/>
    </source>
</evidence>
<name>A0ABV9PM06_9ACTN</name>
<keyword evidence="13" id="KW-1015">Disulfide bond</keyword>
<dbReference type="Proteomes" id="UP001595836">
    <property type="component" value="Unassembled WGS sequence"/>
</dbReference>
<keyword evidence="7 17" id="KW-0285">Flavoprotein</keyword>
<feature type="domain" description="FAD/NAD(P)-binding" evidence="19">
    <location>
        <begin position="8"/>
        <end position="320"/>
    </location>
</feature>
<comment type="caution">
    <text evidence="20">The sequence shown here is derived from an EMBL/GenBank/DDBJ whole genome shotgun (WGS) entry which is preliminary data.</text>
</comment>
<evidence type="ECO:0000259" key="18">
    <source>
        <dbReference type="Pfam" id="PF02852"/>
    </source>
</evidence>
<dbReference type="InterPro" id="IPR012999">
    <property type="entry name" value="Pyr_OxRdtase_I_AS"/>
</dbReference>
<evidence type="ECO:0000256" key="3">
    <source>
        <dbReference type="ARBA" id="ARBA00011738"/>
    </source>
</evidence>
<dbReference type="NCBIfam" id="TIGR02053">
    <property type="entry name" value="MerA"/>
    <property type="match status" value="1"/>
</dbReference>
<keyword evidence="6" id="KW-0475">Mercuric resistance</keyword>
<evidence type="ECO:0000256" key="11">
    <source>
        <dbReference type="ARBA" id="ARBA00022914"/>
    </source>
</evidence>
<evidence type="ECO:0000313" key="21">
    <source>
        <dbReference type="Proteomes" id="UP001595836"/>
    </source>
</evidence>
<dbReference type="PROSITE" id="PS00076">
    <property type="entry name" value="PYRIDINE_REDOX_1"/>
    <property type="match status" value="1"/>
</dbReference>
<dbReference type="PANTHER" id="PTHR43014:SF2">
    <property type="entry name" value="MERCURIC REDUCTASE"/>
    <property type="match status" value="1"/>
</dbReference>
<evidence type="ECO:0000256" key="15">
    <source>
        <dbReference type="ARBA" id="ARBA00031725"/>
    </source>
</evidence>
<evidence type="ECO:0000256" key="10">
    <source>
        <dbReference type="ARBA" id="ARBA00022857"/>
    </source>
</evidence>
<comment type="similarity">
    <text evidence="2 17">Belongs to the class-I pyridine nucleotide-disulfide oxidoreductase family.</text>
</comment>
<dbReference type="InterPro" id="IPR004099">
    <property type="entry name" value="Pyr_nucl-diS_OxRdtase_dimer"/>
</dbReference>
<accession>A0ABV9PM06</accession>
<organism evidence="20 21">
    <name type="scientific">Dietzia aurantiaca</name>
    <dbReference type="NCBI Taxonomy" id="983873"/>
    <lineage>
        <taxon>Bacteria</taxon>
        <taxon>Bacillati</taxon>
        <taxon>Actinomycetota</taxon>
        <taxon>Actinomycetes</taxon>
        <taxon>Mycobacteriales</taxon>
        <taxon>Dietziaceae</taxon>
        <taxon>Dietzia</taxon>
    </lineage>
</organism>
<dbReference type="EMBL" id="JBHSHP010000010">
    <property type="protein sequence ID" value="MFC4754112.1"/>
    <property type="molecule type" value="Genomic_DNA"/>
</dbReference>
<dbReference type="InterPro" id="IPR001100">
    <property type="entry name" value="Pyr_nuc-diS_OxRdtase"/>
</dbReference>
<dbReference type="PANTHER" id="PTHR43014">
    <property type="entry name" value="MERCURIC REDUCTASE"/>
    <property type="match status" value="1"/>
</dbReference>
<proteinExistence type="inferred from homology"/>
<dbReference type="PIRSF" id="PIRSF000350">
    <property type="entry name" value="Mercury_reductase_MerA"/>
    <property type="match status" value="1"/>
</dbReference>
<dbReference type="InterPro" id="IPR036188">
    <property type="entry name" value="FAD/NAD-bd_sf"/>
</dbReference>
<evidence type="ECO:0000256" key="16">
    <source>
        <dbReference type="ARBA" id="ARBA00048984"/>
    </source>
</evidence>
<evidence type="ECO:0000256" key="8">
    <source>
        <dbReference type="ARBA" id="ARBA00022723"/>
    </source>
</evidence>
<dbReference type="SUPFAM" id="SSF55424">
    <property type="entry name" value="FAD/NAD-linked reductases, dimerisation (C-terminal) domain"/>
    <property type="match status" value="1"/>
</dbReference>